<keyword evidence="2" id="KW-1185">Reference proteome</keyword>
<name>A0A653C008_CALMS</name>
<dbReference type="EMBL" id="CAACVG010006658">
    <property type="protein sequence ID" value="VEN40821.1"/>
    <property type="molecule type" value="Genomic_DNA"/>
</dbReference>
<organism evidence="1 2">
    <name type="scientific">Callosobruchus maculatus</name>
    <name type="common">Southern cowpea weevil</name>
    <name type="synonym">Pulse bruchid</name>
    <dbReference type="NCBI Taxonomy" id="64391"/>
    <lineage>
        <taxon>Eukaryota</taxon>
        <taxon>Metazoa</taxon>
        <taxon>Ecdysozoa</taxon>
        <taxon>Arthropoda</taxon>
        <taxon>Hexapoda</taxon>
        <taxon>Insecta</taxon>
        <taxon>Pterygota</taxon>
        <taxon>Neoptera</taxon>
        <taxon>Endopterygota</taxon>
        <taxon>Coleoptera</taxon>
        <taxon>Polyphaga</taxon>
        <taxon>Cucujiformia</taxon>
        <taxon>Chrysomeloidea</taxon>
        <taxon>Chrysomelidae</taxon>
        <taxon>Bruchinae</taxon>
        <taxon>Bruchini</taxon>
        <taxon>Callosobruchus</taxon>
    </lineage>
</organism>
<evidence type="ECO:0000313" key="1">
    <source>
        <dbReference type="EMBL" id="VEN40821.1"/>
    </source>
</evidence>
<dbReference type="AlphaFoldDB" id="A0A653C008"/>
<sequence length="85" mass="9971">MESTDHREAAAKAEHNQDWWSWNGEWGRKKRSIPDSWEMHGLNNLNVPIVEKRAWQRLQSGWGKRAQYQDDDTTMDMAAVAKTET</sequence>
<proteinExistence type="predicted"/>
<reference evidence="1 2" key="1">
    <citation type="submission" date="2019-01" db="EMBL/GenBank/DDBJ databases">
        <authorList>
            <person name="Sayadi A."/>
        </authorList>
    </citation>
    <scope>NUCLEOTIDE SEQUENCE [LARGE SCALE GENOMIC DNA]</scope>
</reference>
<protein>
    <submittedName>
        <fullName evidence="1">Uncharacterized protein</fullName>
    </submittedName>
</protein>
<dbReference type="OrthoDB" id="10330984at2759"/>
<evidence type="ECO:0000313" key="2">
    <source>
        <dbReference type="Proteomes" id="UP000410492"/>
    </source>
</evidence>
<dbReference type="Proteomes" id="UP000410492">
    <property type="component" value="Unassembled WGS sequence"/>
</dbReference>
<accession>A0A653C008</accession>
<gene>
    <name evidence="1" type="ORF">CALMAC_LOCUS4858</name>
</gene>